<dbReference type="InterPro" id="IPR029058">
    <property type="entry name" value="AB_hydrolase_fold"/>
</dbReference>
<dbReference type="RefSeq" id="WP_228027194.1">
    <property type="nucleotide sequence ID" value="NZ_BJCL01000011.1"/>
</dbReference>
<evidence type="ECO:0000256" key="1">
    <source>
        <dbReference type="ARBA" id="ARBA00010088"/>
    </source>
</evidence>
<evidence type="ECO:0000256" key="3">
    <source>
        <dbReference type="ARBA" id="ARBA00022801"/>
    </source>
</evidence>
<dbReference type="SUPFAM" id="SSF53474">
    <property type="entry name" value="alpha/beta-Hydrolases"/>
    <property type="match status" value="1"/>
</dbReference>
<dbReference type="InterPro" id="IPR051601">
    <property type="entry name" value="Serine_prot/Carboxylest_S33"/>
</dbReference>
<dbReference type="InterPro" id="IPR000073">
    <property type="entry name" value="AB_hydrolase_1"/>
</dbReference>
<evidence type="ECO:0000313" key="6">
    <source>
        <dbReference type="EMBL" id="GCL64823.1"/>
    </source>
</evidence>
<evidence type="ECO:0000256" key="2">
    <source>
        <dbReference type="ARBA" id="ARBA00022729"/>
    </source>
</evidence>
<comment type="similarity">
    <text evidence="1">Belongs to the peptidase S33 family.</text>
</comment>
<keyword evidence="2" id="KW-0732">Signal</keyword>
<keyword evidence="7" id="KW-1185">Reference proteome</keyword>
<evidence type="ECO:0000313" key="7">
    <source>
        <dbReference type="Proteomes" id="UP000301751"/>
    </source>
</evidence>
<dbReference type="PANTHER" id="PTHR43248:SF29">
    <property type="entry name" value="TRIPEPTIDYL AMINOPEPTIDASE"/>
    <property type="match status" value="1"/>
</dbReference>
<sequence length="452" mass="46918">MVQRPLDPARPQGPQIDVHYAVVPALSRNKAPDAVFFFAGGPGQSAIRLAAPLAAAHARLRQRRDLVFVDQRGTGRSAPLACADDDDRAALQPLADRSDEARRLQALQRCRQALQALPHGDLRFYTTEIAMADVDAVRQALGIARINAIGASYGTRAVLSYQRQFPQAVRRAVLDGVAPPDMRLPDAGAADNQAAWDSLVQACASDAACARRHPALPQRLPALLATLPQAVRLPHPVSGQAETVTLTRETLLAMVRAPLYNPAFAAALPAALDAAAAGQWAPLAALGQVLGGPGGGFATGQHFSVVCSEDLGPGAPPAPPALPASAPFAGGGTALYQAACAGWPRGAVSPAFYTLPPAPAPTWLLSGSLDPVTPPRHGQRVAQALGPLARHVVVPNTGHGTLALPCLRDAVARFISTADDAEALAQPADCAAKLPRPPAFQPPSGRAAEGRP</sequence>
<organism evidence="6 7">
    <name type="scientific">Pseudaquabacterium pictum</name>
    <dbReference type="NCBI Taxonomy" id="2315236"/>
    <lineage>
        <taxon>Bacteria</taxon>
        <taxon>Pseudomonadati</taxon>
        <taxon>Pseudomonadota</taxon>
        <taxon>Betaproteobacteria</taxon>
        <taxon>Burkholderiales</taxon>
        <taxon>Sphaerotilaceae</taxon>
        <taxon>Pseudaquabacterium</taxon>
    </lineage>
</organism>
<dbReference type="EMBL" id="BJCL01000011">
    <property type="protein sequence ID" value="GCL64823.1"/>
    <property type="molecule type" value="Genomic_DNA"/>
</dbReference>
<evidence type="ECO:0000256" key="4">
    <source>
        <dbReference type="SAM" id="MobiDB-lite"/>
    </source>
</evidence>
<comment type="caution">
    <text evidence="6">The sequence shown here is derived from an EMBL/GenBank/DDBJ whole genome shotgun (WGS) entry which is preliminary data.</text>
</comment>
<dbReference type="Gene3D" id="3.40.50.1820">
    <property type="entry name" value="alpha/beta hydrolase"/>
    <property type="match status" value="1"/>
</dbReference>
<reference evidence="7" key="1">
    <citation type="submission" date="2019-03" db="EMBL/GenBank/DDBJ databases">
        <title>Aquabacterium pictum sp.nov., the first bacteriochlorophyll a-containing freshwater bacterium in the genus Aquabacterium of the class Betaproteobacteria.</title>
        <authorList>
            <person name="Hirose S."/>
            <person name="Tank M."/>
            <person name="Hara E."/>
            <person name="Tamaki H."/>
            <person name="Takaichi S."/>
            <person name="Haruta S."/>
            <person name="Hanada S."/>
        </authorList>
    </citation>
    <scope>NUCLEOTIDE SEQUENCE [LARGE SCALE GENOMIC DNA]</scope>
    <source>
        <strain evidence="7">W35</strain>
    </source>
</reference>
<dbReference type="GO" id="GO:0016787">
    <property type="term" value="F:hydrolase activity"/>
    <property type="evidence" value="ECO:0007669"/>
    <property type="project" value="UniProtKB-KW"/>
</dbReference>
<dbReference type="Pfam" id="PF00561">
    <property type="entry name" value="Abhydrolase_1"/>
    <property type="match status" value="1"/>
</dbReference>
<gene>
    <name evidence="6" type="ORF">AQPW35_39040</name>
</gene>
<keyword evidence="3 6" id="KW-0378">Hydrolase</keyword>
<feature type="domain" description="AB hydrolase-1" evidence="5">
    <location>
        <begin position="34"/>
        <end position="400"/>
    </location>
</feature>
<feature type="region of interest" description="Disordered" evidence="4">
    <location>
        <begin position="432"/>
        <end position="452"/>
    </location>
</feature>
<proteinExistence type="inferred from homology"/>
<dbReference type="Proteomes" id="UP000301751">
    <property type="component" value="Unassembled WGS sequence"/>
</dbReference>
<protein>
    <submittedName>
        <fullName evidence="6">Alpha/beta hydrolase</fullName>
    </submittedName>
</protein>
<name>A0A480ATV9_9BURK</name>
<accession>A0A480ATV9</accession>
<evidence type="ECO:0000259" key="5">
    <source>
        <dbReference type="Pfam" id="PF00561"/>
    </source>
</evidence>
<dbReference type="PANTHER" id="PTHR43248">
    <property type="entry name" value="2-SUCCINYL-6-HYDROXY-2,4-CYCLOHEXADIENE-1-CARBOXYLATE SYNTHASE"/>
    <property type="match status" value="1"/>
</dbReference>
<dbReference type="AlphaFoldDB" id="A0A480ATV9"/>